<keyword evidence="3" id="KW-1185">Reference proteome</keyword>
<name>A0ABX5H637_PHOAN</name>
<feature type="transmembrane region" description="Helical" evidence="1">
    <location>
        <begin position="103"/>
        <end position="125"/>
    </location>
</feature>
<dbReference type="Proteomes" id="UP000240989">
    <property type="component" value="Unassembled WGS sequence"/>
</dbReference>
<feature type="transmembrane region" description="Helical" evidence="1">
    <location>
        <begin position="12"/>
        <end position="28"/>
    </location>
</feature>
<keyword evidence="1" id="KW-0472">Membrane</keyword>
<evidence type="ECO:0000313" key="3">
    <source>
        <dbReference type="Proteomes" id="UP000240989"/>
    </source>
</evidence>
<feature type="transmembrane region" description="Helical" evidence="1">
    <location>
        <begin position="40"/>
        <end position="57"/>
    </location>
</feature>
<proteinExistence type="predicted"/>
<accession>A0ABX5H637</accession>
<keyword evidence="1" id="KW-1133">Transmembrane helix</keyword>
<keyword evidence="1" id="KW-0812">Transmembrane</keyword>
<dbReference type="RefSeq" id="WP_045151736.1">
    <property type="nucleotide sequence ID" value="NZ_JZSW01000002.1"/>
</dbReference>
<dbReference type="Pfam" id="PF20327">
    <property type="entry name" value="DUF6622"/>
    <property type="match status" value="1"/>
</dbReference>
<reference evidence="2 3" key="1">
    <citation type="submission" date="2018-01" db="EMBL/GenBank/DDBJ databases">
        <title>Whole genome sequencing of Histamine producing bacteria.</title>
        <authorList>
            <person name="Butler K."/>
        </authorList>
    </citation>
    <scope>NUCLEOTIDE SEQUENCE [LARGE SCALE GENOMIC DNA]</scope>
    <source>
        <strain evidence="2 3">A6-1</strain>
    </source>
</reference>
<evidence type="ECO:0000256" key="1">
    <source>
        <dbReference type="SAM" id="Phobius"/>
    </source>
</evidence>
<dbReference type="InterPro" id="IPR046730">
    <property type="entry name" value="DUF6622"/>
</dbReference>
<feature type="transmembrane region" description="Helical" evidence="1">
    <location>
        <begin position="137"/>
        <end position="158"/>
    </location>
</feature>
<protein>
    <recommendedName>
        <fullName evidence="4">DUF1453 domain-containing protein</fullName>
    </recommendedName>
</protein>
<sequence length="174" mass="20282">MIIEILKGTPFWVWLVLVFLLKRGIASLQDREVRLDRMFVLPLIFLVWGFHSIVSNPNHLETSILMMLFGLLIGCSVGWRLWKNQEPLRYNIEKTMIISPGSYLPLFLSSSAFLIKYILGATFAFHSEFNNSLDYLMIYAFLTGFVDGLFWGRLFHLLQSFKKLTSHRFSSYDS</sequence>
<organism evidence="2 3">
    <name type="scientific">Photobacterium angustum</name>
    <dbReference type="NCBI Taxonomy" id="661"/>
    <lineage>
        <taxon>Bacteria</taxon>
        <taxon>Pseudomonadati</taxon>
        <taxon>Pseudomonadota</taxon>
        <taxon>Gammaproteobacteria</taxon>
        <taxon>Vibrionales</taxon>
        <taxon>Vibrionaceae</taxon>
        <taxon>Photobacterium</taxon>
    </lineage>
</organism>
<evidence type="ECO:0008006" key="4">
    <source>
        <dbReference type="Google" id="ProtNLM"/>
    </source>
</evidence>
<evidence type="ECO:0000313" key="2">
    <source>
        <dbReference type="EMBL" id="PSX11356.1"/>
    </source>
</evidence>
<gene>
    <name evidence="2" type="ORF">C0W27_06475</name>
</gene>
<comment type="caution">
    <text evidence="2">The sequence shown here is derived from an EMBL/GenBank/DDBJ whole genome shotgun (WGS) entry which is preliminary data.</text>
</comment>
<dbReference type="EMBL" id="PYOU01000004">
    <property type="protein sequence ID" value="PSX11356.1"/>
    <property type="molecule type" value="Genomic_DNA"/>
</dbReference>
<feature type="transmembrane region" description="Helical" evidence="1">
    <location>
        <begin position="63"/>
        <end position="82"/>
    </location>
</feature>